<comment type="similarity">
    <text evidence="1 7">Belongs to the peptidase C14A family.</text>
</comment>
<evidence type="ECO:0000313" key="13">
    <source>
        <dbReference type="RefSeq" id="XP_055864013.1"/>
    </source>
</evidence>
<feature type="compositionally biased region" description="Low complexity" evidence="8">
    <location>
        <begin position="120"/>
        <end position="133"/>
    </location>
</feature>
<evidence type="ECO:0000259" key="10">
    <source>
        <dbReference type="PROSITE" id="PS50208"/>
    </source>
</evidence>
<evidence type="ECO:0000259" key="11">
    <source>
        <dbReference type="PROSITE" id="PS50209"/>
    </source>
</evidence>
<proteinExistence type="inferred from homology"/>
<keyword evidence="12" id="KW-1185">Reference proteome</keyword>
<dbReference type="RefSeq" id="XP_055864015.1">
    <property type="nucleotide sequence ID" value="XM_056008040.1"/>
</dbReference>
<dbReference type="PROSITE" id="PS50207">
    <property type="entry name" value="CASPASE_P10"/>
    <property type="match status" value="1"/>
</dbReference>
<evidence type="ECO:0000256" key="6">
    <source>
        <dbReference type="ARBA" id="ARBA00023145"/>
    </source>
</evidence>
<dbReference type="Gene3D" id="1.10.533.10">
    <property type="entry name" value="Death Domain, Fas"/>
    <property type="match status" value="1"/>
</dbReference>
<dbReference type="PROSITE" id="PS50208">
    <property type="entry name" value="CASPASE_P20"/>
    <property type="match status" value="1"/>
</dbReference>
<dbReference type="InterPro" id="IPR001315">
    <property type="entry name" value="CARD"/>
</dbReference>
<evidence type="ECO:0000256" key="7">
    <source>
        <dbReference type="RuleBase" id="RU003971"/>
    </source>
</evidence>
<dbReference type="OMA" id="SEDICTM"/>
<dbReference type="PANTHER" id="PTHR47901">
    <property type="entry name" value="CASPASE RECRUITMENT DOMAIN-CONTAINING PROTEIN 18"/>
    <property type="match status" value="1"/>
</dbReference>
<dbReference type="InterPro" id="IPR011029">
    <property type="entry name" value="DEATH-like_dom_sf"/>
</dbReference>
<keyword evidence="2" id="KW-0645">Protease</keyword>
<evidence type="ECO:0000256" key="3">
    <source>
        <dbReference type="ARBA" id="ARBA00022703"/>
    </source>
</evidence>
<feature type="region of interest" description="Disordered" evidence="8">
    <location>
        <begin position="117"/>
        <end position="137"/>
    </location>
</feature>
<dbReference type="InterPro" id="IPR033139">
    <property type="entry name" value="Caspase_cys_AS"/>
</dbReference>
<dbReference type="InterPro" id="IPR029030">
    <property type="entry name" value="Caspase-like_dom_sf"/>
</dbReference>
<dbReference type="GO" id="GO:0006915">
    <property type="term" value="P:apoptotic process"/>
    <property type="evidence" value="ECO:0007669"/>
    <property type="project" value="UniProtKB-KW"/>
</dbReference>
<sequence length="706" mass="79293">MDKAQKDIITANRVELVENITVKDGLYSQLLQKKVLSQRSINRIKGSGVDEQQVEELLNELMKRDCFELFCQALIDDTQVDVVKKYLKPPASQTVFTPTPAASEPSPIQTTNQQLVGSLQPPTNQQPTGPQQPSSVITNKQLTPSFMNTNENASLPLQPSMVSTDCASGMKRANPSPPQSATICIRESDNEHLIVQYVPPCKAARQEEPSQLNNVQGEVPETFEDDETRYHLKHFIADKPIPISPYIMNNPQILSNPNIIDPQRYITAFLPPAGRLQGVEHLAARFLSLPTNSVTVIPEGRNMMDTQSIRKLLQPQNPLLQTQIINNKESSFKRIDQESFPRFNVTVGQLGVLSASKTTVQETLGPGFNTDDAVDNISMYSISTPTLSTKLSEQPRLNDKTDITRVMTEFNEDKFHLPASFEEDMSSMDLPDGCVNVKVEATSKQFFLQNFKKSYPMKQIPRGLALIINVDEVEGKPPRKGTNFDRDNLCSLLTQLHFNIMCYNDQDGLTALDIVNKLKTFSRLKDHETSDACFICLLSHGEEGYIFGTDGKRIPLEEIFMLFGNTNCKGLIGKPKIFIIQACRGGYLDKGVLLDEPDGGPVTSRDGTQLPSMSDMLICYPTQTGYYAWRNRARGSWYIEAIVQVFMRFAKNEDICAMLNRVNYLVSRKVSECNQKEMNSMSQMSEYKSTLRRPHLFFFPGIGVNI</sequence>
<gene>
    <name evidence="13 14 15" type="primary">LOC106067681</name>
</gene>
<dbReference type="Gene3D" id="3.30.70.1470">
    <property type="entry name" value="Caspase-like"/>
    <property type="match status" value="1"/>
</dbReference>
<evidence type="ECO:0000259" key="9">
    <source>
        <dbReference type="PROSITE" id="PS50207"/>
    </source>
</evidence>
<feature type="domain" description="CARD" evidence="11">
    <location>
        <begin position="1"/>
        <end position="64"/>
    </location>
</feature>
<dbReference type="OrthoDB" id="10004338at2759"/>
<keyword evidence="5" id="KW-0788">Thiol protease</keyword>
<evidence type="ECO:0000256" key="5">
    <source>
        <dbReference type="ARBA" id="ARBA00022807"/>
    </source>
</evidence>
<reference evidence="13 14" key="1">
    <citation type="submission" date="2025-04" db="UniProtKB">
        <authorList>
            <consortium name="RefSeq"/>
        </authorList>
    </citation>
    <scope>IDENTIFICATION</scope>
</reference>
<feature type="domain" description="Caspase family p20" evidence="10">
    <location>
        <begin position="461"/>
        <end position="587"/>
    </location>
</feature>
<dbReference type="InterPro" id="IPR011600">
    <property type="entry name" value="Pept_C14_caspase"/>
</dbReference>
<dbReference type="PROSITE" id="PS50209">
    <property type="entry name" value="CARD"/>
    <property type="match status" value="1"/>
</dbReference>
<dbReference type="SUPFAM" id="SSF52129">
    <property type="entry name" value="Caspase-like"/>
    <property type="match status" value="1"/>
</dbReference>
<dbReference type="PANTHER" id="PTHR47901:SF8">
    <property type="entry name" value="CASPASE-3"/>
    <property type="match status" value="1"/>
</dbReference>
<evidence type="ECO:0000256" key="1">
    <source>
        <dbReference type="ARBA" id="ARBA00010134"/>
    </source>
</evidence>
<dbReference type="PROSITE" id="PS01122">
    <property type="entry name" value="CASPASE_CYS"/>
    <property type="match status" value="1"/>
</dbReference>
<feature type="domain" description="Caspase family p10" evidence="9">
    <location>
        <begin position="609"/>
        <end position="699"/>
    </location>
</feature>
<dbReference type="SUPFAM" id="SSF47986">
    <property type="entry name" value="DEATH domain"/>
    <property type="match status" value="1"/>
</dbReference>
<keyword evidence="3" id="KW-0053">Apoptosis</keyword>
<accession>A0A9W2YMQ8</accession>
<keyword evidence="4" id="KW-0378">Hydrolase</keyword>
<dbReference type="PRINTS" id="PR00376">
    <property type="entry name" value="IL1BCENZYME"/>
</dbReference>
<evidence type="ECO:0000313" key="14">
    <source>
        <dbReference type="RefSeq" id="XP_055864014.1"/>
    </source>
</evidence>
<dbReference type="InterPro" id="IPR002398">
    <property type="entry name" value="Pept_C14"/>
</dbReference>
<evidence type="ECO:0000313" key="12">
    <source>
        <dbReference type="Proteomes" id="UP001165740"/>
    </source>
</evidence>
<dbReference type="RefSeq" id="XP_055864013.1">
    <property type="nucleotide sequence ID" value="XM_056008038.1"/>
</dbReference>
<dbReference type="Pfam" id="PF00619">
    <property type="entry name" value="CARD"/>
    <property type="match status" value="1"/>
</dbReference>
<dbReference type="CDD" id="cd00032">
    <property type="entry name" value="CASc"/>
    <property type="match status" value="1"/>
</dbReference>
<dbReference type="CDD" id="cd01671">
    <property type="entry name" value="CARD"/>
    <property type="match status" value="1"/>
</dbReference>
<dbReference type="Gene3D" id="3.40.50.1460">
    <property type="match status" value="1"/>
</dbReference>
<dbReference type="RefSeq" id="XP_055864014.1">
    <property type="nucleotide sequence ID" value="XM_056008039.1"/>
</dbReference>
<name>A0A9W2YMQ8_BIOGL</name>
<keyword evidence="6" id="KW-0865">Zymogen</keyword>
<evidence type="ECO:0000313" key="15">
    <source>
        <dbReference type="RefSeq" id="XP_055864015.1"/>
    </source>
</evidence>
<dbReference type="Pfam" id="PF00656">
    <property type="entry name" value="Peptidase_C14"/>
    <property type="match status" value="1"/>
</dbReference>
<dbReference type="GeneID" id="106067681"/>
<dbReference type="AlphaFoldDB" id="A0A9W2YMQ8"/>
<dbReference type="InterPro" id="IPR001309">
    <property type="entry name" value="Pept_C14_p20"/>
</dbReference>
<dbReference type="GO" id="GO:0004197">
    <property type="term" value="F:cysteine-type endopeptidase activity"/>
    <property type="evidence" value="ECO:0007669"/>
    <property type="project" value="InterPro"/>
</dbReference>
<evidence type="ECO:0000256" key="2">
    <source>
        <dbReference type="ARBA" id="ARBA00022670"/>
    </source>
</evidence>
<organism evidence="12 14">
    <name type="scientific">Biomphalaria glabrata</name>
    <name type="common">Bloodfluke planorb</name>
    <name type="synonym">Freshwater snail</name>
    <dbReference type="NCBI Taxonomy" id="6526"/>
    <lineage>
        <taxon>Eukaryota</taxon>
        <taxon>Metazoa</taxon>
        <taxon>Spiralia</taxon>
        <taxon>Lophotrochozoa</taxon>
        <taxon>Mollusca</taxon>
        <taxon>Gastropoda</taxon>
        <taxon>Heterobranchia</taxon>
        <taxon>Euthyneura</taxon>
        <taxon>Panpulmonata</taxon>
        <taxon>Hygrophila</taxon>
        <taxon>Lymnaeoidea</taxon>
        <taxon>Planorbidae</taxon>
        <taxon>Biomphalaria</taxon>
    </lineage>
</organism>
<evidence type="ECO:0000256" key="8">
    <source>
        <dbReference type="SAM" id="MobiDB-lite"/>
    </source>
</evidence>
<dbReference type="GO" id="GO:0042981">
    <property type="term" value="P:regulation of apoptotic process"/>
    <property type="evidence" value="ECO:0007669"/>
    <property type="project" value="InterPro"/>
</dbReference>
<dbReference type="Proteomes" id="UP001165740">
    <property type="component" value="Chromosome 13"/>
</dbReference>
<protein>
    <submittedName>
        <fullName evidence="13 14">Uncharacterized protein LOC106067681</fullName>
    </submittedName>
</protein>
<dbReference type="InterPro" id="IPR002138">
    <property type="entry name" value="Pept_C14_p10"/>
</dbReference>
<dbReference type="InterPro" id="IPR015917">
    <property type="entry name" value="Pept_C14A"/>
</dbReference>
<dbReference type="SMART" id="SM00115">
    <property type="entry name" value="CASc"/>
    <property type="match status" value="1"/>
</dbReference>
<dbReference type="GO" id="GO:0006508">
    <property type="term" value="P:proteolysis"/>
    <property type="evidence" value="ECO:0007669"/>
    <property type="project" value="UniProtKB-KW"/>
</dbReference>
<evidence type="ECO:0000256" key="4">
    <source>
        <dbReference type="ARBA" id="ARBA00022801"/>
    </source>
</evidence>